<evidence type="ECO:0000313" key="11">
    <source>
        <dbReference type="EMBL" id="KAK7757852.1"/>
    </source>
</evidence>
<dbReference type="InterPro" id="IPR051090">
    <property type="entry name" value="Inositol_monoP_superfamily"/>
</dbReference>
<dbReference type="CDD" id="cd01517">
    <property type="entry name" value="PAP_phosphatase"/>
    <property type="match status" value="1"/>
</dbReference>
<evidence type="ECO:0000256" key="4">
    <source>
        <dbReference type="ARBA" id="ARBA00022723"/>
    </source>
</evidence>
<dbReference type="GO" id="GO:0008441">
    <property type="term" value="F:3'(2'),5'-bisphosphate nucleotidase activity"/>
    <property type="evidence" value="ECO:0007669"/>
    <property type="project" value="UniProtKB-UniRule"/>
</dbReference>
<proteinExistence type="inferred from homology"/>
<dbReference type="GO" id="GO:0043647">
    <property type="term" value="P:inositol phosphate metabolic process"/>
    <property type="evidence" value="ECO:0007669"/>
    <property type="project" value="UniProtKB-UniRule"/>
</dbReference>
<keyword evidence="4 9" id="KW-0479">Metal-binding</keyword>
<reference evidence="11 12" key="1">
    <citation type="submission" date="2024-02" db="EMBL/GenBank/DDBJ databases">
        <title>De novo assembly and annotation of 12 fungi associated with fruit tree decline syndrome in Ontario, Canada.</title>
        <authorList>
            <person name="Sulman M."/>
            <person name="Ellouze W."/>
            <person name="Ilyukhin E."/>
        </authorList>
    </citation>
    <scope>NUCLEOTIDE SEQUENCE [LARGE SCALE GENOMIC DNA]</scope>
    <source>
        <strain evidence="11 12">M11/M66-122</strain>
    </source>
</reference>
<dbReference type="Gene3D" id="3.40.190.80">
    <property type="match status" value="1"/>
</dbReference>
<protein>
    <recommendedName>
        <fullName evidence="3 10">3'(2'),5'-bisphosphate nucleotidase</fullName>
        <ecNumber evidence="3 10">3.1.3.7</ecNumber>
    </recommendedName>
</protein>
<evidence type="ECO:0000256" key="7">
    <source>
        <dbReference type="ARBA" id="ARBA00044479"/>
    </source>
</evidence>
<organism evidence="11 12">
    <name type="scientific">Diatrype stigma</name>
    <dbReference type="NCBI Taxonomy" id="117547"/>
    <lineage>
        <taxon>Eukaryota</taxon>
        <taxon>Fungi</taxon>
        <taxon>Dikarya</taxon>
        <taxon>Ascomycota</taxon>
        <taxon>Pezizomycotina</taxon>
        <taxon>Sordariomycetes</taxon>
        <taxon>Xylariomycetidae</taxon>
        <taxon>Xylariales</taxon>
        <taxon>Diatrypaceae</taxon>
        <taxon>Diatrype</taxon>
    </lineage>
</organism>
<evidence type="ECO:0000256" key="10">
    <source>
        <dbReference type="RuleBase" id="RU368076"/>
    </source>
</evidence>
<dbReference type="Gene3D" id="3.30.540.10">
    <property type="entry name" value="Fructose-1,6-Bisphosphatase, subunit A, domain 1"/>
    <property type="match status" value="1"/>
</dbReference>
<dbReference type="Proteomes" id="UP001320420">
    <property type="component" value="Unassembled WGS sequence"/>
</dbReference>
<accession>A0AAN9V3R3</accession>
<dbReference type="GO" id="GO:0046872">
    <property type="term" value="F:metal ion binding"/>
    <property type="evidence" value="ECO:0007669"/>
    <property type="project" value="UniProtKB-UniRule"/>
</dbReference>
<dbReference type="EC" id="3.1.3.7" evidence="3 10"/>
<dbReference type="NCBIfam" id="TIGR01330">
    <property type="entry name" value="bisphos_HAL2"/>
    <property type="match status" value="1"/>
</dbReference>
<keyword evidence="5 10" id="KW-0378">Hydrolase</keyword>
<gene>
    <name evidence="11" type="ORF">SLS62_000230</name>
</gene>
<feature type="binding site" evidence="9">
    <location>
        <position position="295"/>
    </location>
    <ligand>
        <name>Mg(2+)</name>
        <dbReference type="ChEBI" id="CHEBI:18420"/>
        <label>1</label>
        <note>catalytic</note>
    </ligand>
</feature>
<feature type="binding site" evidence="9">
    <location>
        <position position="69"/>
    </location>
    <ligand>
        <name>Mg(2+)</name>
        <dbReference type="ChEBI" id="CHEBI:18420"/>
        <label>1</label>
        <note>catalytic</note>
    </ligand>
</feature>
<evidence type="ECO:0000256" key="9">
    <source>
        <dbReference type="PIRSR" id="PIRSR600760-2"/>
    </source>
</evidence>
<dbReference type="EMBL" id="JAKJXP020000001">
    <property type="protein sequence ID" value="KAK7757852.1"/>
    <property type="molecule type" value="Genomic_DNA"/>
</dbReference>
<dbReference type="InterPro" id="IPR006239">
    <property type="entry name" value="DPNP"/>
</dbReference>
<evidence type="ECO:0000313" key="12">
    <source>
        <dbReference type="Proteomes" id="UP001320420"/>
    </source>
</evidence>
<name>A0AAN9V3R3_9PEZI</name>
<dbReference type="GO" id="GO:0000103">
    <property type="term" value="P:sulfate assimilation"/>
    <property type="evidence" value="ECO:0007669"/>
    <property type="project" value="TreeGrafter"/>
</dbReference>
<comment type="similarity">
    <text evidence="2 10">Belongs to the inositol monophosphatase superfamily.</text>
</comment>
<evidence type="ECO:0000256" key="2">
    <source>
        <dbReference type="ARBA" id="ARBA00009759"/>
    </source>
</evidence>
<evidence type="ECO:0000256" key="1">
    <source>
        <dbReference type="ARBA" id="ARBA00001946"/>
    </source>
</evidence>
<comment type="catalytic activity">
    <reaction evidence="8">
        <text>3'-phosphoadenylyl sulfate + H2O = adenosine 5'-phosphosulfate + phosphate</text>
        <dbReference type="Rhea" id="RHEA:77639"/>
        <dbReference type="ChEBI" id="CHEBI:15377"/>
        <dbReference type="ChEBI" id="CHEBI:43474"/>
        <dbReference type="ChEBI" id="CHEBI:58243"/>
        <dbReference type="ChEBI" id="CHEBI:58339"/>
        <dbReference type="EC" id="3.1.3.7"/>
    </reaction>
    <physiologicalReaction direction="left-to-right" evidence="8">
        <dbReference type="Rhea" id="RHEA:77640"/>
    </physiologicalReaction>
</comment>
<comment type="catalytic activity">
    <reaction evidence="7">
        <text>adenosine 3',5'-bisphosphate + H2O = AMP + phosphate</text>
        <dbReference type="Rhea" id="RHEA:10040"/>
        <dbReference type="ChEBI" id="CHEBI:15377"/>
        <dbReference type="ChEBI" id="CHEBI:43474"/>
        <dbReference type="ChEBI" id="CHEBI:58343"/>
        <dbReference type="ChEBI" id="CHEBI:456215"/>
        <dbReference type="EC" id="3.1.3.7"/>
    </reaction>
    <physiologicalReaction direction="left-to-right" evidence="7">
        <dbReference type="Rhea" id="RHEA:10041"/>
    </physiologicalReaction>
</comment>
<evidence type="ECO:0000256" key="3">
    <source>
        <dbReference type="ARBA" id="ARBA00012633"/>
    </source>
</evidence>
<evidence type="ECO:0000256" key="6">
    <source>
        <dbReference type="ARBA" id="ARBA00022842"/>
    </source>
</evidence>
<keyword evidence="6 9" id="KW-0460">Magnesium</keyword>
<dbReference type="Pfam" id="PF00459">
    <property type="entry name" value="Inositol_P"/>
    <property type="match status" value="1"/>
</dbReference>
<sequence>MATADLSVALRAVHRASIVTKQVLRSLNNRISAETKADASPVTIADFAAQALIISAIHAVYPDDKFVGEEDARKLRDDPDLAKRVWEIVQSAASLGAEHQGDRLASSETLDAMLDMIDLGMGENTRHGRVWVLDPVDGTATFMEGQQYAVCLCLLVDGVQNIGVIGCPNLSFETVGNKIHEDDVDVEGYGVIVSAVKGQGTSVQKMDANSLGAPRQVTQQGIKKDLSALDFVEATIGRTTLSQSEHKAVAESLGARWPSTVLWSQQMKYVSLALGATDALVRIPKSLDRCTHVWDHAGGHLLFEEAGGIIRDTNGATIDFGLGRRLSGRDHFGMVAAMPYCFDDVAKAVSKVISQRVEGDL</sequence>
<evidence type="ECO:0000256" key="8">
    <source>
        <dbReference type="ARBA" id="ARBA00044484"/>
    </source>
</evidence>
<dbReference type="AlphaFoldDB" id="A0AAN9V3R3"/>
<dbReference type="SUPFAM" id="SSF56655">
    <property type="entry name" value="Carbohydrate phosphatase"/>
    <property type="match status" value="1"/>
</dbReference>
<feature type="binding site" evidence="9">
    <location>
        <position position="134"/>
    </location>
    <ligand>
        <name>Mg(2+)</name>
        <dbReference type="ChEBI" id="CHEBI:18420"/>
        <label>1</label>
        <note>catalytic</note>
    </ligand>
</feature>
<dbReference type="PANTHER" id="PTHR43200:SF2">
    <property type="entry name" value="3'(2'),5'-BISPHOSPHATE NUCLEOTIDASE"/>
    <property type="match status" value="1"/>
</dbReference>
<comment type="function">
    <text evidence="10">Converts adenosine 3'-phosphate 5'-phosphosulfate (PAPS) to adenosine 5'-phosphosulfate (APS) and 3'(2')-phosphoadenosine 5'-phosphate (PAP) to AMP.</text>
</comment>
<feature type="binding site" evidence="9">
    <location>
        <position position="137"/>
    </location>
    <ligand>
        <name>Mg(2+)</name>
        <dbReference type="ChEBI" id="CHEBI:18420"/>
        <label>1</label>
        <note>catalytic</note>
    </ligand>
</feature>
<keyword evidence="12" id="KW-1185">Reference proteome</keyword>
<dbReference type="PANTHER" id="PTHR43200">
    <property type="entry name" value="PHOSPHATASE"/>
    <property type="match status" value="1"/>
</dbReference>
<dbReference type="InterPro" id="IPR000760">
    <property type="entry name" value="Inositol_monophosphatase-like"/>
</dbReference>
<evidence type="ECO:0000256" key="5">
    <source>
        <dbReference type="ARBA" id="ARBA00022801"/>
    </source>
</evidence>
<comment type="cofactor">
    <cofactor evidence="1 9 10">
        <name>Mg(2+)</name>
        <dbReference type="ChEBI" id="CHEBI:18420"/>
    </cofactor>
</comment>
<comment type="caution">
    <text evidence="11">The sequence shown here is derived from an EMBL/GenBank/DDBJ whole genome shotgun (WGS) entry which is preliminary data.</text>
</comment>